<evidence type="ECO:0000256" key="1">
    <source>
        <dbReference type="SAM" id="MobiDB-lite"/>
    </source>
</evidence>
<evidence type="ECO:0000256" key="3">
    <source>
        <dbReference type="SAM" id="SignalP"/>
    </source>
</evidence>
<organism evidence="4 5">
    <name type="scientific">Seiridium unicorne</name>
    <dbReference type="NCBI Taxonomy" id="138068"/>
    <lineage>
        <taxon>Eukaryota</taxon>
        <taxon>Fungi</taxon>
        <taxon>Dikarya</taxon>
        <taxon>Ascomycota</taxon>
        <taxon>Pezizomycotina</taxon>
        <taxon>Sordariomycetes</taxon>
        <taxon>Xylariomycetidae</taxon>
        <taxon>Amphisphaeriales</taxon>
        <taxon>Sporocadaceae</taxon>
        <taxon>Seiridium</taxon>
    </lineage>
</organism>
<name>A0ABR2V2G2_9PEZI</name>
<comment type="caution">
    <text evidence="4">The sequence shown here is derived from an EMBL/GenBank/DDBJ whole genome shotgun (WGS) entry which is preliminary data.</text>
</comment>
<dbReference type="EMBL" id="JARVKF010000223">
    <property type="protein sequence ID" value="KAK9420876.1"/>
    <property type="molecule type" value="Genomic_DNA"/>
</dbReference>
<keyword evidence="2" id="KW-1133">Transmembrane helix</keyword>
<proteinExistence type="predicted"/>
<protein>
    <recommendedName>
        <fullName evidence="6">Fucose-specific lectin</fullName>
    </recommendedName>
</protein>
<reference evidence="4 5" key="1">
    <citation type="journal article" date="2024" name="J. Plant Pathol.">
        <title>Sequence and assembly of the genome of Seiridium unicorne, isolate CBS 538.82, causal agent of cypress canker disease.</title>
        <authorList>
            <person name="Scali E."/>
            <person name="Rocca G.D."/>
            <person name="Danti R."/>
            <person name="Garbelotto M."/>
            <person name="Barberini S."/>
            <person name="Baroncelli R."/>
            <person name="Emiliani G."/>
        </authorList>
    </citation>
    <scope>NUCLEOTIDE SEQUENCE [LARGE SCALE GENOMIC DNA]</scope>
    <source>
        <strain evidence="4 5">BM-138-508</strain>
    </source>
</reference>
<keyword evidence="2" id="KW-0472">Membrane</keyword>
<feature type="signal peptide" evidence="3">
    <location>
        <begin position="1"/>
        <end position="22"/>
    </location>
</feature>
<evidence type="ECO:0000313" key="5">
    <source>
        <dbReference type="Proteomes" id="UP001408356"/>
    </source>
</evidence>
<feature type="region of interest" description="Disordered" evidence="1">
    <location>
        <begin position="359"/>
        <end position="382"/>
    </location>
</feature>
<dbReference type="SUPFAM" id="SSF89372">
    <property type="entry name" value="Fucose-specific lectin"/>
    <property type="match status" value="1"/>
</dbReference>
<feature type="chain" id="PRO_5046460020" description="Fucose-specific lectin" evidence="3">
    <location>
        <begin position="23"/>
        <end position="529"/>
    </location>
</feature>
<accession>A0ABR2V2G2</accession>
<evidence type="ECO:0000256" key="2">
    <source>
        <dbReference type="SAM" id="Phobius"/>
    </source>
</evidence>
<keyword evidence="2" id="KW-0812">Transmembrane</keyword>
<keyword evidence="5" id="KW-1185">Reference proteome</keyword>
<feature type="compositionally biased region" description="Low complexity" evidence="1">
    <location>
        <begin position="362"/>
        <end position="382"/>
    </location>
</feature>
<keyword evidence="3" id="KW-0732">Signal</keyword>
<evidence type="ECO:0000313" key="4">
    <source>
        <dbReference type="EMBL" id="KAK9420876.1"/>
    </source>
</evidence>
<feature type="transmembrane region" description="Helical" evidence="2">
    <location>
        <begin position="392"/>
        <end position="415"/>
    </location>
</feature>
<dbReference type="Gene3D" id="2.120.10.70">
    <property type="entry name" value="Fucose-specific lectin"/>
    <property type="match status" value="2"/>
</dbReference>
<evidence type="ECO:0008006" key="6">
    <source>
        <dbReference type="Google" id="ProtNLM"/>
    </source>
</evidence>
<sequence>MASTLRTIIPAALCLLAGQVSAGSMAAWWTDLGPSLLLQDDDSADIRYSLCTSEDTPILPEDKTITAPLYKYKPKNGTALAGTGWYDTKITWASIFYQDDSDQLINSYWKCDANTGYWLSQGDWIISSGAPSVSPDTGLSAVLLGASDGYRVYYHDTNMTLRQLGYTSDTEWDDKGTISQDENLGNAIGAVSVTDNDGYNITVAAPKDDENIEISRWYSDDSWHVTTFPRPLSGNPTTNSTNATSISLNTTTTLNFTLPAWDGSPSSLGVTIDKANTRSIFYIGTDSELHQVANVGYQWREYARQNSSLWPTADNAKGQLAVTSNFQGSQLRVYYQSGGEIMELNGDNNEWTSAAVLPNKNSTTTTTTPSSSASTGASTAADSAGLSTGAKVGVGVGVSLGVVAVGGMLGALFLLRRRQQRRDAAHEGVSSVGGSTFVGGNSSVARTPMTGYSTVGGYSDYQAQNAGYQHQYGGYEQQGYNQPGGWAAYPPVEKQNPGELDTGAPVVHEMPPNHYHHEMMGEGHYREAP</sequence>
<dbReference type="Proteomes" id="UP001408356">
    <property type="component" value="Unassembled WGS sequence"/>
</dbReference>
<gene>
    <name evidence="4" type="ORF">SUNI508_00967</name>
</gene>